<reference evidence="2" key="1">
    <citation type="journal article" date="2020" name="Cell">
        <title>Large-Scale Comparative Analyses of Tick Genomes Elucidate Their Genetic Diversity and Vector Capacities.</title>
        <authorList>
            <consortium name="Tick Genome and Microbiome Consortium (TIGMIC)"/>
            <person name="Jia N."/>
            <person name="Wang J."/>
            <person name="Shi W."/>
            <person name="Du L."/>
            <person name="Sun Y."/>
            <person name="Zhan W."/>
            <person name="Jiang J.F."/>
            <person name="Wang Q."/>
            <person name="Zhang B."/>
            <person name="Ji P."/>
            <person name="Bell-Sakyi L."/>
            <person name="Cui X.M."/>
            <person name="Yuan T.T."/>
            <person name="Jiang B.G."/>
            <person name="Yang W.F."/>
            <person name="Lam T.T."/>
            <person name="Chang Q.C."/>
            <person name="Ding S.J."/>
            <person name="Wang X.J."/>
            <person name="Zhu J.G."/>
            <person name="Ruan X.D."/>
            <person name="Zhao L."/>
            <person name="Wei J.T."/>
            <person name="Ye R.Z."/>
            <person name="Que T.C."/>
            <person name="Du C.H."/>
            <person name="Zhou Y.H."/>
            <person name="Cheng J.X."/>
            <person name="Dai P.F."/>
            <person name="Guo W.B."/>
            <person name="Han X.H."/>
            <person name="Huang E.J."/>
            <person name="Li L.F."/>
            <person name="Wei W."/>
            <person name="Gao Y.C."/>
            <person name="Liu J.Z."/>
            <person name="Shao H.Z."/>
            <person name="Wang X."/>
            <person name="Wang C.C."/>
            <person name="Yang T.C."/>
            <person name="Huo Q.B."/>
            <person name="Li W."/>
            <person name="Chen H.Y."/>
            <person name="Chen S.E."/>
            <person name="Zhou L.G."/>
            <person name="Ni X.B."/>
            <person name="Tian J.H."/>
            <person name="Sheng Y."/>
            <person name="Liu T."/>
            <person name="Pan Y.S."/>
            <person name="Xia L.Y."/>
            <person name="Li J."/>
            <person name="Zhao F."/>
            <person name="Cao W.C."/>
        </authorList>
    </citation>
    <scope>NUCLEOTIDE SEQUENCE</scope>
    <source>
        <strain evidence="2">Rmic-2018</strain>
    </source>
</reference>
<dbReference type="Proteomes" id="UP000821866">
    <property type="component" value="Chromosome 8"/>
</dbReference>
<feature type="compositionally biased region" description="Basic and acidic residues" evidence="1">
    <location>
        <begin position="89"/>
        <end position="113"/>
    </location>
</feature>
<gene>
    <name evidence="2" type="ORF">HPB51_016743</name>
</gene>
<dbReference type="EMBL" id="JABSTU010000010">
    <property type="protein sequence ID" value="KAH8019105.1"/>
    <property type="molecule type" value="Genomic_DNA"/>
</dbReference>
<accession>A0A9J6DAW1</accession>
<reference evidence="2" key="2">
    <citation type="submission" date="2021-09" db="EMBL/GenBank/DDBJ databases">
        <authorList>
            <person name="Jia N."/>
            <person name="Wang J."/>
            <person name="Shi W."/>
            <person name="Du L."/>
            <person name="Sun Y."/>
            <person name="Zhan W."/>
            <person name="Jiang J."/>
            <person name="Wang Q."/>
            <person name="Zhang B."/>
            <person name="Ji P."/>
            <person name="Sakyi L.B."/>
            <person name="Cui X."/>
            <person name="Yuan T."/>
            <person name="Jiang B."/>
            <person name="Yang W."/>
            <person name="Lam T.T.-Y."/>
            <person name="Chang Q."/>
            <person name="Ding S."/>
            <person name="Wang X."/>
            <person name="Zhu J."/>
            <person name="Ruan X."/>
            <person name="Zhao L."/>
            <person name="Wei J."/>
            <person name="Que T."/>
            <person name="Du C."/>
            <person name="Cheng J."/>
            <person name="Dai P."/>
            <person name="Han X."/>
            <person name="Huang E."/>
            <person name="Gao Y."/>
            <person name="Liu J."/>
            <person name="Shao H."/>
            <person name="Ye R."/>
            <person name="Li L."/>
            <person name="Wei W."/>
            <person name="Wang X."/>
            <person name="Wang C."/>
            <person name="Huo Q."/>
            <person name="Li W."/>
            <person name="Guo W."/>
            <person name="Chen H."/>
            <person name="Chen S."/>
            <person name="Zhou L."/>
            <person name="Zhou L."/>
            <person name="Ni X."/>
            <person name="Tian J."/>
            <person name="Zhou Y."/>
            <person name="Sheng Y."/>
            <person name="Liu T."/>
            <person name="Pan Y."/>
            <person name="Xia L."/>
            <person name="Li J."/>
            <person name="Zhao F."/>
            <person name="Cao W."/>
        </authorList>
    </citation>
    <scope>NUCLEOTIDE SEQUENCE</scope>
    <source>
        <strain evidence="2">Rmic-2018</strain>
        <tissue evidence="2">Larvae</tissue>
    </source>
</reference>
<evidence type="ECO:0000313" key="2">
    <source>
        <dbReference type="EMBL" id="KAH8019105.1"/>
    </source>
</evidence>
<proteinExistence type="predicted"/>
<dbReference type="AlphaFoldDB" id="A0A9J6DAW1"/>
<protein>
    <submittedName>
        <fullName evidence="2">Uncharacterized protein</fullName>
    </submittedName>
</protein>
<feature type="region of interest" description="Disordered" evidence="1">
    <location>
        <begin position="89"/>
        <end position="124"/>
    </location>
</feature>
<sequence>MRPCASGNVAMRAFNSPPNLTKTAEDRKILRSGPMFFGWGAVVAECIKRVRITAIERRQGDDGRYSSPSFFAHTGDTAAYEDIGACEQKEATETSTETGRKECEMRRNAEAKQKRPARRSAVGLARTRKALPTAGAVLQGPPHFDRTWLRAGIAAHSCVYTYLKSPWCDRHPRKRPWRATVSETACTVMLGEPRFRRLAGITYHYHAASHRSSKGRRTKNTPSVVDAGTCTMRERDADHTCRQEGAQQCQRRLKVDLLNHGKHTSYPKTAAITQHPG</sequence>
<organism evidence="2 3">
    <name type="scientific">Rhipicephalus microplus</name>
    <name type="common">Cattle tick</name>
    <name type="synonym">Boophilus microplus</name>
    <dbReference type="NCBI Taxonomy" id="6941"/>
    <lineage>
        <taxon>Eukaryota</taxon>
        <taxon>Metazoa</taxon>
        <taxon>Ecdysozoa</taxon>
        <taxon>Arthropoda</taxon>
        <taxon>Chelicerata</taxon>
        <taxon>Arachnida</taxon>
        <taxon>Acari</taxon>
        <taxon>Parasitiformes</taxon>
        <taxon>Ixodida</taxon>
        <taxon>Ixodoidea</taxon>
        <taxon>Ixodidae</taxon>
        <taxon>Rhipicephalinae</taxon>
        <taxon>Rhipicephalus</taxon>
        <taxon>Boophilus</taxon>
    </lineage>
</organism>
<name>A0A9J6DAW1_RHIMP</name>
<evidence type="ECO:0000313" key="3">
    <source>
        <dbReference type="Proteomes" id="UP000821866"/>
    </source>
</evidence>
<comment type="caution">
    <text evidence="2">The sequence shown here is derived from an EMBL/GenBank/DDBJ whole genome shotgun (WGS) entry which is preliminary data.</text>
</comment>
<evidence type="ECO:0000256" key="1">
    <source>
        <dbReference type="SAM" id="MobiDB-lite"/>
    </source>
</evidence>
<keyword evidence="3" id="KW-1185">Reference proteome</keyword>